<dbReference type="PANTHER" id="PTHR46018:SF2">
    <property type="entry name" value="ZINC PHOSPHODIESTERASE ELAC PROTEIN 1"/>
    <property type="match status" value="1"/>
</dbReference>
<proteinExistence type="predicted"/>
<evidence type="ECO:0000256" key="2">
    <source>
        <dbReference type="SAM" id="SignalP"/>
    </source>
</evidence>
<accession>A0ABV2D316</accession>
<feature type="chain" id="PRO_5046239225" evidence="2">
    <location>
        <begin position="24"/>
        <end position="346"/>
    </location>
</feature>
<dbReference type="Proteomes" id="UP001548713">
    <property type="component" value="Unassembled WGS sequence"/>
</dbReference>
<dbReference type="InterPro" id="IPR036866">
    <property type="entry name" value="RibonucZ/Hydroxyglut_hydro"/>
</dbReference>
<gene>
    <name evidence="4" type="ORF">ABVV53_09590</name>
</gene>
<keyword evidence="2" id="KW-0732">Signal</keyword>
<evidence type="ECO:0000313" key="5">
    <source>
        <dbReference type="Proteomes" id="UP001548713"/>
    </source>
</evidence>
<reference evidence="4 5" key="1">
    <citation type="submission" date="2024-07" db="EMBL/GenBank/DDBJ databases">
        <title>Novosphingobium kalidii RD2P27.</title>
        <authorList>
            <person name="Sun J.-Q."/>
        </authorList>
    </citation>
    <scope>NUCLEOTIDE SEQUENCE [LARGE SCALE GENOMIC DNA]</scope>
    <source>
        <strain evidence="4 5">RD2P27</strain>
    </source>
</reference>
<dbReference type="Gene3D" id="3.60.15.10">
    <property type="entry name" value="Ribonuclease Z/Hydroxyacylglutathione hydrolase-like"/>
    <property type="match status" value="1"/>
</dbReference>
<dbReference type="EMBL" id="JBEWLY010000013">
    <property type="protein sequence ID" value="MET1755709.1"/>
    <property type="molecule type" value="Genomic_DNA"/>
</dbReference>
<dbReference type="PANTHER" id="PTHR46018">
    <property type="entry name" value="ZINC PHOSPHODIESTERASE ELAC PROTEIN 1"/>
    <property type="match status" value="1"/>
</dbReference>
<dbReference type="SMART" id="SM00849">
    <property type="entry name" value="Lactamase_B"/>
    <property type="match status" value="1"/>
</dbReference>
<feature type="domain" description="Metallo-beta-lactamase" evidence="3">
    <location>
        <begin position="55"/>
        <end position="277"/>
    </location>
</feature>
<evidence type="ECO:0000313" key="4">
    <source>
        <dbReference type="EMBL" id="MET1755709.1"/>
    </source>
</evidence>
<evidence type="ECO:0000259" key="3">
    <source>
        <dbReference type="SMART" id="SM00849"/>
    </source>
</evidence>
<dbReference type="Pfam" id="PF12706">
    <property type="entry name" value="Lactamase_B_2"/>
    <property type="match status" value="1"/>
</dbReference>
<organism evidence="4 5">
    <name type="scientific">Novosphingobium kalidii</name>
    <dbReference type="NCBI Taxonomy" id="3230299"/>
    <lineage>
        <taxon>Bacteria</taxon>
        <taxon>Pseudomonadati</taxon>
        <taxon>Pseudomonadota</taxon>
        <taxon>Alphaproteobacteria</taxon>
        <taxon>Sphingomonadales</taxon>
        <taxon>Sphingomonadaceae</taxon>
        <taxon>Novosphingobium</taxon>
    </lineage>
</organism>
<protein>
    <submittedName>
        <fullName evidence="4">MBL fold metallo-hydrolase</fullName>
    </submittedName>
</protein>
<keyword evidence="1" id="KW-0378">Hydrolase</keyword>
<feature type="signal peptide" evidence="2">
    <location>
        <begin position="1"/>
        <end position="23"/>
    </location>
</feature>
<dbReference type="InterPro" id="IPR044094">
    <property type="entry name" value="AtsA-like_MBL-fold"/>
</dbReference>
<dbReference type="CDD" id="cd07719">
    <property type="entry name" value="arylsulfatase_AtsA-like_MBL-fold"/>
    <property type="match status" value="1"/>
</dbReference>
<sequence>MTARSFLVAAAALLAAQPLAASAARATAPVQNGDSDKIRLVFLGTGAPRPSEERHGASILVEAGKHRVLIDCGPEIRQRIFQAGNFDLLTNITEIFVTHLHYDHIADIDDVWIAGWMYGRRTPLTIWGPPGTEKFASDISSAFSWDIRYREIVGIPAAGNRLQAHDLKPGEVFDRDGLKITAFHVEHMPINPATMKVGKLEGDTYGYKVEYKGRSVVFSGDVRDLPNSEIVKAAQGADVLVHEVQVPSTGGDKEAERANVSLNVHTTPEQAGAVFAKAKPRMAVYSHIIPPQTTGEYLSALTRPYYKGPLVSAFDLMTLTVGEQIEVGRRENQASRVFEDTSAVQK</sequence>
<dbReference type="SUPFAM" id="SSF56281">
    <property type="entry name" value="Metallo-hydrolase/oxidoreductase"/>
    <property type="match status" value="1"/>
</dbReference>
<evidence type="ECO:0000256" key="1">
    <source>
        <dbReference type="ARBA" id="ARBA00022801"/>
    </source>
</evidence>
<dbReference type="InterPro" id="IPR001279">
    <property type="entry name" value="Metallo-B-lactamas"/>
</dbReference>
<name>A0ABV2D316_9SPHN</name>
<keyword evidence="5" id="KW-1185">Reference proteome</keyword>
<comment type="caution">
    <text evidence="4">The sequence shown here is derived from an EMBL/GenBank/DDBJ whole genome shotgun (WGS) entry which is preliminary data.</text>
</comment>
<dbReference type="RefSeq" id="WP_353984150.1">
    <property type="nucleotide sequence ID" value="NZ_JBEWLY010000013.1"/>
</dbReference>